<proteinExistence type="predicted"/>
<comment type="caution">
    <text evidence="1">The sequence shown here is derived from an EMBL/GenBank/DDBJ whole genome shotgun (WGS) entry which is preliminary data.</text>
</comment>
<evidence type="ECO:0000313" key="1">
    <source>
        <dbReference type="EMBL" id="KKP45557.1"/>
    </source>
</evidence>
<reference evidence="1 2" key="1">
    <citation type="journal article" date="2015" name="Nature">
        <title>rRNA introns, odd ribosomes, and small enigmatic genomes across a large radiation of phyla.</title>
        <authorList>
            <person name="Brown C.T."/>
            <person name="Hug L.A."/>
            <person name="Thomas B.C."/>
            <person name="Sharon I."/>
            <person name="Castelle C.J."/>
            <person name="Singh A."/>
            <person name="Wilkins M.J."/>
            <person name="Williams K.H."/>
            <person name="Banfield J.F."/>
        </authorList>
    </citation>
    <scope>NUCLEOTIDE SEQUENCE [LARGE SCALE GENOMIC DNA]</scope>
</reference>
<organism evidence="1 2">
    <name type="scientific">Candidatus Woesebacteria bacterium GW2011_GWB1_33_22</name>
    <dbReference type="NCBI Taxonomy" id="1618566"/>
    <lineage>
        <taxon>Bacteria</taxon>
        <taxon>Candidatus Woeseibacteriota</taxon>
    </lineage>
</organism>
<protein>
    <submittedName>
        <fullName evidence="1">Uncharacterized protein</fullName>
    </submittedName>
</protein>
<evidence type="ECO:0000313" key="2">
    <source>
        <dbReference type="Proteomes" id="UP000034778"/>
    </source>
</evidence>
<name>A0A0G0CQA8_9BACT</name>
<dbReference type="STRING" id="1618566.UR35_C0001G0154"/>
<dbReference type="EMBL" id="LBOW01000001">
    <property type="protein sequence ID" value="KKP45557.1"/>
    <property type="molecule type" value="Genomic_DNA"/>
</dbReference>
<dbReference type="AlphaFoldDB" id="A0A0G0CQA8"/>
<sequence length="75" mass="8078">MTKQSLVLGLGALVVGVGIFAITTSNAFENKDFNARSNLMQGKGKVTQVVNKDNFAKFVEAQKIQAELGLGMSRF</sequence>
<dbReference type="Proteomes" id="UP000034778">
    <property type="component" value="Unassembled WGS sequence"/>
</dbReference>
<accession>A0A0G0CQA8</accession>
<gene>
    <name evidence="1" type="ORF">UR35_C0001G0154</name>
</gene>